<evidence type="ECO:0008006" key="3">
    <source>
        <dbReference type="Google" id="ProtNLM"/>
    </source>
</evidence>
<dbReference type="PROSITE" id="PS51257">
    <property type="entry name" value="PROKAR_LIPOPROTEIN"/>
    <property type="match status" value="1"/>
</dbReference>
<protein>
    <recommendedName>
        <fullName evidence="3">VWA domain-containing protein</fullName>
    </recommendedName>
</protein>
<proteinExistence type="predicted"/>
<evidence type="ECO:0000313" key="1">
    <source>
        <dbReference type="EMBL" id="AFL97253.1"/>
    </source>
</evidence>
<dbReference type="GeneID" id="97257753"/>
<evidence type="ECO:0000313" key="2">
    <source>
        <dbReference type="Proteomes" id="UP000006051"/>
    </source>
</evidence>
<dbReference type="AlphaFoldDB" id="I3ZZW9"/>
<accession>I3ZZW9</accession>
<reference evidence="1 2" key="1">
    <citation type="submission" date="2012-06" db="EMBL/GenBank/DDBJ databases">
        <title>The complete genome of Ornithobacterium rhinotracheale DSM 15997.</title>
        <authorList>
            <consortium name="US DOE Joint Genome Institute (JGI-PGF)"/>
            <person name="Lucas S."/>
            <person name="Copeland A."/>
            <person name="Lapidus A."/>
            <person name="Goodwin L."/>
            <person name="Pitluck S."/>
            <person name="Peters L."/>
            <person name="Mikhailova N."/>
            <person name="Teshima H."/>
            <person name="Kyrpides N."/>
            <person name="Mavromatis K."/>
            <person name="Pagani I."/>
            <person name="Ivanova N."/>
            <person name="Ovchinnikova G."/>
            <person name="Zeytun A."/>
            <person name="Detter J.C."/>
            <person name="Han C."/>
            <person name="Land M."/>
            <person name="Hauser L."/>
            <person name="Markowitz V."/>
            <person name="Cheng J.-F."/>
            <person name="Hugenholtz P."/>
            <person name="Woyke T."/>
            <person name="Wu D."/>
            <person name="Lang E."/>
            <person name="Kopitz M."/>
            <person name="Brambilla E."/>
            <person name="Klenk H.-P."/>
            <person name="Eisen J.A."/>
        </authorList>
    </citation>
    <scope>NUCLEOTIDE SEQUENCE [LARGE SCALE GENOMIC DNA]</scope>
    <source>
        <strain evidence="2">ATCC 51463 / DSM 15997 / CCUG 23171 / LMG 9086</strain>
    </source>
</reference>
<dbReference type="eggNOG" id="ENOG5031DBH">
    <property type="taxonomic scope" value="Bacteria"/>
</dbReference>
<keyword evidence="2" id="KW-1185">Reference proteome</keyword>
<organism evidence="1 2">
    <name type="scientific">Ornithobacterium rhinotracheale (strain ATCC 51463 / DSM 15997 / CCUG 23171 / CIP 104009 / LMG 9086)</name>
    <dbReference type="NCBI Taxonomy" id="867902"/>
    <lineage>
        <taxon>Bacteria</taxon>
        <taxon>Pseudomonadati</taxon>
        <taxon>Bacteroidota</taxon>
        <taxon>Flavobacteriia</taxon>
        <taxon>Flavobacteriales</taxon>
        <taxon>Weeksellaceae</taxon>
        <taxon>Ornithobacterium</taxon>
    </lineage>
</organism>
<dbReference type="STRING" id="867902.Ornrh_1062"/>
<dbReference type="EMBL" id="CP003283">
    <property type="protein sequence ID" value="AFL97253.1"/>
    <property type="molecule type" value="Genomic_DNA"/>
</dbReference>
<dbReference type="HOGENOM" id="CLU_042036_0_0_10"/>
<dbReference type="KEGG" id="orh:Ornrh_1062"/>
<dbReference type="RefSeq" id="WP_014790848.1">
    <property type="nucleotide sequence ID" value="NC_018016.1"/>
</dbReference>
<gene>
    <name evidence="1" type="ordered locus">Ornrh_1062</name>
</gene>
<dbReference type="Proteomes" id="UP000006051">
    <property type="component" value="Chromosome"/>
</dbReference>
<dbReference type="PATRIC" id="fig|867902.3.peg.1048"/>
<dbReference type="GeneID" id="71569337"/>
<sequence length="412" mass="46614">MKRNMMRFFSVLLLFAFMIIGCSRKAERNTSSDKVAEVEKSEVVPIINVFLENSGSMDGYVEGVTEFEQSIYSLLSDIRISKVSDSLNLFYINSNIIPQGSDVESFINNLDSKSFRDKGGNRSSSDFSDVLKKVLEETSKNEVSIFISDCIFSPGKDSNAAEYLINQQIGIKNAFASALQINSRMSVVVLQLNSKFKGSYYNINDEPVDFDGERPFYIWFMGSHKYLKNIFSKVNIGKLKGGSVQNIFVQIPEIEKLKYGLLRYPKKGNFTQVDYNTIEDAKYNAATGGFMFAVGVDFSDVLLGDKYLLDLDNYEVSDKGYRIDVSKQREGKYTHNILFSTDRKIIPMSVIRVVLKNEFPKWVESSNDDVGVDIQSKDSQGKTFGLKYLLGGVYDAYEQDGCFMKFKINVKS</sequence>
<name>I3ZZW9_ORNRL</name>